<evidence type="ECO:0000313" key="4">
    <source>
        <dbReference type="Proteomes" id="UP000245817"/>
    </source>
</evidence>
<gene>
    <name evidence="3" type="ORF">CP554_23310</name>
</gene>
<dbReference type="Pfam" id="PF17289">
    <property type="entry name" value="Terminase_6C"/>
    <property type="match status" value="1"/>
</dbReference>
<evidence type="ECO:0000313" key="3">
    <source>
        <dbReference type="EMBL" id="PVU60262.1"/>
    </source>
</evidence>
<protein>
    <submittedName>
        <fullName evidence="3">DNA-packaging protein</fullName>
    </submittedName>
</protein>
<evidence type="ECO:0000259" key="2">
    <source>
        <dbReference type="Pfam" id="PF17289"/>
    </source>
</evidence>
<keyword evidence="1" id="KW-1188">Viral release from host cell</keyword>
<proteinExistence type="predicted"/>
<feature type="domain" description="Terminase large subunit gp17-like C-terminal" evidence="2">
    <location>
        <begin position="353"/>
        <end position="499"/>
    </location>
</feature>
<sequence length="518" mass="58157">MTTAEQKAFARKVECEEDGLYYARYFFKQRTGGKMIVAPHHKVIQKTLDRVIDGEIQRLIINVPPGYTKTELATINMMGRGLALNCRARFMHLSYSHNLALLNSSTARGMIKSQAYQSMWPMALRDDADSKAMWWTEHGGGVYASSAAGQVTGFRAGHMEPGWQGALIIDDPVKPDDAYSEIVRDGVNNRFNETIKSRLAIETTPMIVIMQRIHYHDLSGYLLRGGSGEKWHHLNLPVIIDNSQPYAAQYPENTHAIPIDHGLPDGWLWPFKHNESHRVSLFSHRRTAEAQYMQKPRRFNAEGALFSHRRTAEAQYMQKPRRFNAEGALWTEVMISAARDLQIHHDKVRTVVAIDPQATNSDESDESGIVVASAYGAGDKKQYTVDGDYSGKYSPAGWAKKAMWAYEEHGADAIVIETNQGGDMAEETLRNAGFKGRIIRVHASKGKYARAEPISALYEQGRVAHQGNLYTLENQLMEYVPTTAKKSPDRLDAMVYALTELGGAQPMGMMIPKRLQGR</sequence>
<dbReference type="RefSeq" id="WP_116701390.1">
    <property type="nucleotide sequence ID" value="NZ_PCFF01000042.1"/>
</dbReference>
<reference evidence="3 4" key="1">
    <citation type="submission" date="2017-09" db="EMBL/GenBank/DDBJ databases">
        <title>Molecular Epidemiology of Livestock-Associated Methicillin Resistant Staphylococcus aureus (LA-MRSA) and Extended-Spectrum Beta-Lactamase (ESBL)-Producing Enterobacteriaceae in Pigs and Exposed Workers in Cameroon and South Africa.</title>
        <authorList>
            <person name="Founou L."/>
            <person name="Founou R.C."/>
            <person name="Allam M."/>
            <person name="Ismail A."/>
            <person name="Essack S.Y."/>
        </authorList>
    </citation>
    <scope>NUCLEOTIDE SEQUENCE [LARGE SCALE GENOMIC DNA]</scope>
    <source>
        <strain evidence="3 4">HH516E4IA</strain>
    </source>
</reference>
<dbReference type="InterPro" id="IPR035421">
    <property type="entry name" value="Terminase_6C"/>
</dbReference>
<evidence type="ECO:0000256" key="1">
    <source>
        <dbReference type="ARBA" id="ARBA00022612"/>
    </source>
</evidence>
<accession>A0AAX1BMH3</accession>
<name>A0AAX1BMH3_KLEPN</name>
<dbReference type="Gene3D" id="3.30.420.240">
    <property type="match status" value="1"/>
</dbReference>
<dbReference type="AlphaFoldDB" id="A0AAX1BMH3"/>
<dbReference type="Proteomes" id="UP000245817">
    <property type="component" value="Unassembled WGS sequence"/>
</dbReference>
<dbReference type="EMBL" id="PCFF01000042">
    <property type="protein sequence ID" value="PVU60262.1"/>
    <property type="molecule type" value="Genomic_DNA"/>
</dbReference>
<comment type="caution">
    <text evidence="3">The sequence shown here is derived from an EMBL/GenBank/DDBJ whole genome shotgun (WGS) entry which is preliminary data.</text>
</comment>
<organism evidence="3 4">
    <name type="scientific">Klebsiella pneumoniae</name>
    <dbReference type="NCBI Taxonomy" id="573"/>
    <lineage>
        <taxon>Bacteria</taxon>
        <taxon>Pseudomonadati</taxon>
        <taxon>Pseudomonadota</taxon>
        <taxon>Gammaproteobacteria</taxon>
        <taxon>Enterobacterales</taxon>
        <taxon>Enterobacteriaceae</taxon>
        <taxon>Klebsiella/Raoultella group</taxon>
        <taxon>Klebsiella</taxon>
        <taxon>Klebsiella pneumoniae complex</taxon>
    </lineage>
</organism>